<organism evidence="1 2">
    <name type="scientific">Phaseolus vulgaris</name>
    <name type="common">Kidney bean</name>
    <name type="synonym">French bean</name>
    <dbReference type="NCBI Taxonomy" id="3885"/>
    <lineage>
        <taxon>Eukaryota</taxon>
        <taxon>Viridiplantae</taxon>
        <taxon>Streptophyta</taxon>
        <taxon>Embryophyta</taxon>
        <taxon>Tracheophyta</taxon>
        <taxon>Spermatophyta</taxon>
        <taxon>Magnoliopsida</taxon>
        <taxon>eudicotyledons</taxon>
        <taxon>Gunneridae</taxon>
        <taxon>Pentapetalae</taxon>
        <taxon>rosids</taxon>
        <taxon>fabids</taxon>
        <taxon>Fabales</taxon>
        <taxon>Fabaceae</taxon>
        <taxon>Papilionoideae</taxon>
        <taxon>50 kb inversion clade</taxon>
        <taxon>NPAAA clade</taxon>
        <taxon>indigoferoid/millettioid clade</taxon>
        <taxon>Phaseoleae</taxon>
        <taxon>Phaseolus</taxon>
    </lineage>
</organism>
<reference evidence="2" key="1">
    <citation type="journal article" date="2014" name="Nat. Genet.">
        <title>A reference genome for common bean and genome-wide analysis of dual domestications.</title>
        <authorList>
            <person name="Schmutz J."/>
            <person name="McClean P.E."/>
            <person name="Mamidi S."/>
            <person name="Wu G.A."/>
            <person name="Cannon S.B."/>
            <person name="Grimwood J."/>
            <person name="Jenkins J."/>
            <person name="Shu S."/>
            <person name="Song Q."/>
            <person name="Chavarro C."/>
            <person name="Torres-Torres M."/>
            <person name="Geffroy V."/>
            <person name="Moghaddam S.M."/>
            <person name="Gao D."/>
            <person name="Abernathy B."/>
            <person name="Barry K."/>
            <person name="Blair M."/>
            <person name="Brick M.A."/>
            <person name="Chovatia M."/>
            <person name="Gepts P."/>
            <person name="Goodstein D.M."/>
            <person name="Gonzales M."/>
            <person name="Hellsten U."/>
            <person name="Hyten D.L."/>
            <person name="Jia G."/>
            <person name="Kelly J.D."/>
            <person name="Kudrna D."/>
            <person name="Lee R."/>
            <person name="Richard M.M."/>
            <person name="Miklas P.N."/>
            <person name="Osorno J.M."/>
            <person name="Rodrigues J."/>
            <person name="Thareau V."/>
            <person name="Urrea C.A."/>
            <person name="Wang M."/>
            <person name="Yu Y."/>
            <person name="Zhang M."/>
            <person name="Wing R.A."/>
            <person name="Cregan P.B."/>
            <person name="Rokhsar D.S."/>
            <person name="Jackson S.A."/>
        </authorList>
    </citation>
    <scope>NUCLEOTIDE SEQUENCE [LARGE SCALE GENOMIC DNA]</scope>
    <source>
        <strain evidence="2">cv. G19833</strain>
    </source>
</reference>
<proteinExistence type="predicted"/>
<protein>
    <submittedName>
        <fullName evidence="1">Uncharacterized protein</fullName>
    </submittedName>
</protein>
<evidence type="ECO:0000313" key="1">
    <source>
        <dbReference type="EMBL" id="ESW15600.1"/>
    </source>
</evidence>
<dbReference type="EMBL" id="CM002294">
    <property type="protein sequence ID" value="ESW15600.1"/>
    <property type="molecule type" value="Genomic_DNA"/>
</dbReference>
<dbReference type="Proteomes" id="UP000000226">
    <property type="component" value="Chromosome 7"/>
</dbReference>
<keyword evidence="2" id="KW-1185">Reference proteome</keyword>
<dbReference type="AlphaFoldDB" id="V7BDF4"/>
<name>V7BDF4_PHAVU</name>
<accession>V7BDF4</accession>
<evidence type="ECO:0000313" key="2">
    <source>
        <dbReference type="Proteomes" id="UP000000226"/>
    </source>
</evidence>
<gene>
    <name evidence="1" type="ORF">PHAVU_007G085800g</name>
</gene>
<sequence>MTILKIKRKPNTIRKGPRNPVANLVIRSLETYEVSGMLSLRIFKSRSELRDICVVAASNSLRCLHILQLLCNASNIPRL</sequence>
<dbReference type="Gramene" id="ESW15600">
    <property type="protein sequence ID" value="ESW15600"/>
    <property type="gene ID" value="PHAVU_007G085800g"/>
</dbReference>